<accession>A0ABQ9GXM8</accession>
<feature type="region of interest" description="Disordered" evidence="1">
    <location>
        <begin position="21"/>
        <end position="53"/>
    </location>
</feature>
<evidence type="ECO:0000256" key="1">
    <source>
        <dbReference type="SAM" id="MobiDB-lite"/>
    </source>
</evidence>
<dbReference type="Proteomes" id="UP001159363">
    <property type="component" value="Chromosome 7"/>
</dbReference>
<gene>
    <name evidence="2" type="ORF">PR048_021231</name>
</gene>
<dbReference type="EMBL" id="JARBHB010000008">
    <property type="protein sequence ID" value="KAJ8876784.1"/>
    <property type="molecule type" value="Genomic_DNA"/>
</dbReference>
<protein>
    <submittedName>
        <fullName evidence="2">Uncharacterized protein</fullName>
    </submittedName>
</protein>
<evidence type="ECO:0000313" key="3">
    <source>
        <dbReference type="Proteomes" id="UP001159363"/>
    </source>
</evidence>
<keyword evidence="3" id="KW-1185">Reference proteome</keyword>
<organism evidence="2 3">
    <name type="scientific">Dryococelus australis</name>
    <dbReference type="NCBI Taxonomy" id="614101"/>
    <lineage>
        <taxon>Eukaryota</taxon>
        <taxon>Metazoa</taxon>
        <taxon>Ecdysozoa</taxon>
        <taxon>Arthropoda</taxon>
        <taxon>Hexapoda</taxon>
        <taxon>Insecta</taxon>
        <taxon>Pterygota</taxon>
        <taxon>Neoptera</taxon>
        <taxon>Polyneoptera</taxon>
        <taxon>Phasmatodea</taxon>
        <taxon>Verophasmatodea</taxon>
        <taxon>Anareolatae</taxon>
        <taxon>Phasmatidae</taxon>
        <taxon>Eurycanthinae</taxon>
        <taxon>Dryococelus</taxon>
    </lineage>
</organism>
<evidence type="ECO:0000313" key="2">
    <source>
        <dbReference type="EMBL" id="KAJ8876784.1"/>
    </source>
</evidence>
<sequence length="113" mass="12499">MRERGELDIPEEIHLPAVSSDTTATCKNSGVNQSSGNRTRFALGRGESSRNNANRCLHGKMIHQLDEMPITNAAMVTIVRGMEKEIKIVLGGQASPYPDWLDHFNIILLLSPE</sequence>
<proteinExistence type="predicted"/>
<feature type="compositionally biased region" description="Polar residues" evidence="1">
    <location>
        <begin position="21"/>
        <end position="38"/>
    </location>
</feature>
<comment type="caution">
    <text evidence="2">The sequence shown here is derived from an EMBL/GenBank/DDBJ whole genome shotgun (WGS) entry which is preliminary data.</text>
</comment>
<reference evidence="2 3" key="1">
    <citation type="submission" date="2023-02" db="EMBL/GenBank/DDBJ databases">
        <title>LHISI_Scaffold_Assembly.</title>
        <authorList>
            <person name="Stuart O.P."/>
            <person name="Cleave R."/>
            <person name="Magrath M.J.L."/>
            <person name="Mikheyev A.S."/>
        </authorList>
    </citation>
    <scope>NUCLEOTIDE SEQUENCE [LARGE SCALE GENOMIC DNA]</scope>
    <source>
        <strain evidence="2">Daus_M_001</strain>
        <tissue evidence="2">Leg muscle</tissue>
    </source>
</reference>
<name>A0ABQ9GXM8_9NEOP</name>